<dbReference type="NCBIfam" id="TIGR00726">
    <property type="entry name" value="peptidoglycan editing factor PgeF"/>
    <property type="match status" value="1"/>
</dbReference>
<evidence type="ECO:0000256" key="4">
    <source>
        <dbReference type="ARBA" id="ARBA00022723"/>
    </source>
</evidence>
<reference evidence="11 12" key="1">
    <citation type="submission" date="2021-02" db="EMBL/GenBank/DDBJ databases">
        <title>A novel species of genus Amphritea isolated from a fishpond in China.</title>
        <authorList>
            <person name="Lu H."/>
        </authorList>
    </citation>
    <scope>NUCLEOTIDE SEQUENCE [LARGE SCALE GENOMIC DNA]</scope>
    <source>
        <strain evidence="11 12">RP18W</strain>
    </source>
</reference>
<organism evidence="11 12">
    <name type="scientific">Amphritea pacifica</name>
    <dbReference type="NCBI Taxonomy" id="2811233"/>
    <lineage>
        <taxon>Bacteria</taxon>
        <taxon>Pseudomonadati</taxon>
        <taxon>Pseudomonadota</taxon>
        <taxon>Gammaproteobacteria</taxon>
        <taxon>Oceanospirillales</taxon>
        <taxon>Oceanospirillaceae</taxon>
        <taxon>Amphritea</taxon>
    </lineage>
</organism>
<comment type="catalytic activity">
    <reaction evidence="7">
        <text>adenosine + H2O + H(+) = inosine + NH4(+)</text>
        <dbReference type="Rhea" id="RHEA:24408"/>
        <dbReference type="ChEBI" id="CHEBI:15377"/>
        <dbReference type="ChEBI" id="CHEBI:15378"/>
        <dbReference type="ChEBI" id="CHEBI:16335"/>
        <dbReference type="ChEBI" id="CHEBI:17596"/>
        <dbReference type="ChEBI" id="CHEBI:28938"/>
        <dbReference type="EC" id="3.5.4.4"/>
    </reaction>
    <physiologicalReaction direction="left-to-right" evidence="7">
        <dbReference type="Rhea" id="RHEA:24409"/>
    </physiologicalReaction>
</comment>
<evidence type="ECO:0000256" key="10">
    <source>
        <dbReference type="RuleBase" id="RU361274"/>
    </source>
</evidence>
<evidence type="ECO:0000256" key="8">
    <source>
        <dbReference type="ARBA" id="ARBA00048968"/>
    </source>
</evidence>
<dbReference type="EMBL" id="JAFFZP010000032">
    <property type="protein sequence ID" value="MBN0989043.1"/>
    <property type="molecule type" value="Genomic_DNA"/>
</dbReference>
<keyword evidence="6" id="KW-0862">Zinc</keyword>
<evidence type="ECO:0000256" key="1">
    <source>
        <dbReference type="ARBA" id="ARBA00000553"/>
    </source>
</evidence>
<evidence type="ECO:0000256" key="6">
    <source>
        <dbReference type="ARBA" id="ARBA00022833"/>
    </source>
</evidence>
<dbReference type="Proteomes" id="UP000760472">
    <property type="component" value="Unassembled WGS sequence"/>
</dbReference>
<dbReference type="Gene3D" id="3.60.140.10">
    <property type="entry name" value="CNF1/YfiH-like putative cysteine hydrolases"/>
    <property type="match status" value="1"/>
</dbReference>
<proteinExistence type="inferred from homology"/>
<evidence type="ECO:0000256" key="7">
    <source>
        <dbReference type="ARBA" id="ARBA00047989"/>
    </source>
</evidence>
<keyword evidence="12" id="KW-1185">Reference proteome</keyword>
<dbReference type="InterPro" id="IPR011324">
    <property type="entry name" value="Cytotoxic_necrot_fac-like_cat"/>
</dbReference>
<evidence type="ECO:0000313" key="11">
    <source>
        <dbReference type="EMBL" id="MBN0989043.1"/>
    </source>
</evidence>
<accession>A0ABS2WBD6</accession>
<comment type="catalytic activity">
    <reaction evidence="8">
        <text>adenosine + phosphate = alpha-D-ribose 1-phosphate + adenine</text>
        <dbReference type="Rhea" id="RHEA:27642"/>
        <dbReference type="ChEBI" id="CHEBI:16335"/>
        <dbReference type="ChEBI" id="CHEBI:16708"/>
        <dbReference type="ChEBI" id="CHEBI:43474"/>
        <dbReference type="ChEBI" id="CHEBI:57720"/>
        <dbReference type="EC" id="2.4.2.1"/>
    </reaction>
    <physiologicalReaction direction="left-to-right" evidence="8">
        <dbReference type="Rhea" id="RHEA:27643"/>
    </physiologicalReaction>
</comment>
<evidence type="ECO:0000256" key="3">
    <source>
        <dbReference type="ARBA" id="ARBA00022679"/>
    </source>
</evidence>
<keyword evidence="5" id="KW-0378">Hydrolase</keyword>
<comment type="caution">
    <text evidence="11">The sequence shown here is derived from an EMBL/GenBank/DDBJ whole genome shotgun (WGS) entry which is preliminary data.</text>
</comment>
<dbReference type="PANTHER" id="PTHR30616:SF2">
    <property type="entry name" value="PURINE NUCLEOSIDE PHOSPHORYLASE LACC1"/>
    <property type="match status" value="1"/>
</dbReference>
<dbReference type="Pfam" id="PF02578">
    <property type="entry name" value="Cu-oxidase_4"/>
    <property type="match status" value="1"/>
</dbReference>
<evidence type="ECO:0000256" key="9">
    <source>
        <dbReference type="ARBA" id="ARBA00049893"/>
    </source>
</evidence>
<evidence type="ECO:0000313" key="12">
    <source>
        <dbReference type="Proteomes" id="UP000760472"/>
    </source>
</evidence>
<keyword evidence="3" id="KW-0808">Transferase</keyword>
<dbReference type="CDD" id="cd16833">
    <property type="entry name" value="YfiH"/>
    <property type="match status" value="1"/>
</dbReference>
<dbReference type="SUPFAM" id="SSF64438">
    <property type="entry name" value="CNF1/YfiH-like putative cysteine hydrolases"/>
    <property type="match status" value="1"/>
</dbReference>
<dbReference type="RefSeq" id="WP_205211422.1">
    <property type="nucleotide sequence ID" value="NZ_JAFFZO010000026.1"/>
</dbReference>
<gene>
    <name evidence="11" type="primary">pgeF</name>
    <name evidence="11" type="ORF">JW498_16880</name>
</gene>
<dbReference type="InterPro" id="IPR038371">
    <property type="entry name" value="Cu_polyphenol_OxRdtase_sf"/>
</dbReference>
<name>A0ABS2WBD6_9GAMM</name>
<comment type="catalytic activity">
    <reaction evidence="1">
        <text>inosine + phosphate = alpha-D-ribose 1-phosphate + hypoxanthine</text>
        <dbReference type="Rhea" id="RHEA:27646"/>
        <dbReference type="ChEBI" id="CHEBI:17368"/>
        <dbReference type="ChEBI" id="CHEBI:17596"/>
        <dbReference type="ChEBI" id="CHEBI:43474"/>
        <dbReference type="ChEBI" id="CHEBI:57720"/>
        <dbReference type="EC" id="2.4.2.1"/>
    </reaction>
    <physiologicalReaction direction="left-to-right" evidence="1">
        <dbReference type="Rhea" id="RHEA:27647"/>
    </physiologicalReaction>
</comment>
<evidence type="ECO:0000256" key="5">
    <source>
        <dbReference type="ARBA" id="ARBA00022801"/>
    </source>
</evidence>
<sequence length="242" mass="26383">MKLITADWLAPEHIRAFTTTRLGGCSKDVYGSLNLGDHVGDAPNLVSANRQLLAEHCKFLKQPQWLSQVHGTTLVKACHNGLVIEADACWSDEPGQPCVVMTADCLPVFFTDKQGGRVAIAHAGWRGLLGGVLEQTLAVFPDPSEVVVWFGPAIGPLAFEVGAEVKQLFCDVMPAAESAFVAKQKPGKWLADIYLLARLRLKQAGVQSVFGGEYCTFTQSDLFYSYRRDGVTGRMASVIWIN</sequence>
<protein>
    <recommendedName>
        <fullName evidence="10">Purine nucleoside phosphorylase</fullName>
    </recommendedName>
</protein>
<comment type="catalytic activity">
    <reaction evidence="9">
        <text>S-methyl-5'-thioadenosine + phosphate = 5-(methylsulfanyl)-alpha-D-ribose 1-phosphate + adenine</text>
        <dbReference type="Rhea" id="RHEA:11852"/>
        <dbReference type="ChEBI" id="CHEBI:16708"/>
        <dbReference type="ChEBI" id="CHEBI:17509"/>
        <dbReference type="ChEBI" id="CHEBI:43474"/>
        <dbReference type="ChEBI" id="CHEBI:58533"/>
        <dbReference type="EC" id="2.4.2.28"/>
    </reaction>
    <physiologicalReaction direction="left-to-right" evidence="9">
        <dbReference type="Rhea" id="RHEA:11853"/>
    </physiologicalReaction>
</comment>
<dbReference type="PANTHER" id="PTHR30616">
    <property type="entry name" value="UNCHARACTERIZED PROTEIN YFIH"/>
    <property type="match status" value="1"/>
</dbReference>
<comment type="similarity">
    <text evidence="2 10">Belongs to the purine nucleoside phosphorylase YfiH/LACC1 family.</text>
</comment>
<dbReference type="InterPro" id="IPR003730">
    <property type="entry name" value="Cu_polyphenol_OxRdtase"/>
</dbReference>
<keyword evidence="4" id="KW-0479">Metal-binding</keyword>
<evidence type="ECO:0000256" key="2">
    <source>
        <dbReference type="ARBA" id="ARBA00007353"/>
    </source>
</evidence>